<protein>
    <submittedName>
        <fullName evidence="2">ATPase</fullName>
    </submittedName>
</protein>
<gene>
    <name evidence="2" type="ORF">D7032_20080</name>
</gene>
<evidence type="ECO:0000313" key="2">
    <source>
        <dbReference type="EMBL" id="QQO85355.1"/>
    </source>
</evidence>
<reference evidence="2" key="1">
    <citation type="submission" date="2018-09" db="EMBL/GenBank/DDBJ databases">
        <title>Genome sequencing and analysis.</title>
        <authorList>
            <person name="Huang Y.-T."/>
        </authorList>
    </citation>
    <scope>NUCLEOTIDE SEQUENCE</scope>
    <source>
        <strain evidence="2">HIDE</strain>
    </source>
</reference>
<dbReference type="InterPro" id="IPR023614">
    <property type="entry name" value="Porin_dom_sf"/>
</dbReference>
<feature type="signal peptide" evidence="1">
    <location>
        <begin position="1"/>
        <end position="20"/>
    </location>
</feature>
<sequence>MRSTLACLLLPMMAATPALAEESAPLQFTLNTDGGIKVANHDKSATFQLGGRLQFDYDATESKDNQLDTEDFDVRRARLYAKGHVGDWGYKAQFNIAESDGGKGGNAEDLYLSYLGFGKQAQITIGKQAEPFGLERLMSSKDISALERSAMTELHSPGRALGVKLHGVGSNWTYALGVFESDGDGGNDFEHKAMTGRFTYTPYQVGDAVIHLGASYTQRDADVSEDEVKGYGLELAASSGPLHLQAEYFGSEFGDEDLDGFYVQGGWVITGESRPYKQGNFGRVKPGNAYGAWELVLRFEQGDGNYGDIGLDKSTQVYDGNMYTLGVNYYADKNVRLGLNYSKGEAEDLLGNEFSGSELRARFQYAF</sequence>
<name>A0A7T8IQY5_9GAMM</name>
<organism evidence="2">
    <name type="scientific">Shewanella algae</name>
    <dbReference type="NCBI Taxonomy" id="38313"/>
    <lineage>
        <taxon>Bacteria</taxon>
        <taxon>Pseudomonadati</taxon>
        <taxon>Pseudomonadota</taxon>
        <taxon>Gammaproteobacteria</taxon>
        <taxon>Alteromonadales</taxon>
        <taxon>Shewanellaceae</taxon>
        <taxon>Shewanella</taxon>
    </lineage>
</organism>
<dbReference type="SUPFAM" id="SSF56935">
    <property type="entry name" value="Porins"/>
    <property type="match status" value="1"/>
</dbReference>
<dbReference type="Pfam" id="PF07396">
    <property type="entry name" value="Porin_O_P"/>
    <property type="match status" value="2"/>
</dbReference>
<dbReference type="InterPro" id="IPR010870">
    <property type="entry name" value="Porin_O/P"/>
</dbReference>
<accession>A0A7T8IQY5</accession>
<dbReference type="Gene3D" id="2.40.160.10">
    <property type="entry name" value="Porin"/>
    <property type="match status" value="1"/>
</dbReference>
<dbReference type="RefSeq" id="WP_107352470.1">
    <property type="nucleotide sequence ID" value="NZ_CAXORA010000010.1"/>
</dbReference>
<feature type="chain" id="PRO_5030910655" evidence="1">
    <location>
        <begin position="21"/>
        <end position="367"/>
    </location>
</feature>
<keyword evidence="1" id="KW-0732">Signal</keyword>
<proteinExistence type="predicted"/>
<evidence type="ECO:0000256" key="1">
    <source>
        <dbReference type="SAM" id="SignalP"/>
    </source>
</evidence>
<dbReference type="EMBL" id="CP032664">
    <property type="protein sequence ID" value="QQO85355.1"/>
    <property type="molecule type" value="Genomic_DNA"/>
</dbReference>
<dbReference type="AlphaFoldDB" id="A0A7T8IQY5"/>